<proteinExistence type="predicted"/>
<dbReference type="EMBL" id="CP002213">
    <property type="protein sequence ID" value="AKA44304.1"/>
    <property type="molecule type" value="Genomic_DNA"/>
</dbReference>
<dbReference type="PATRIC" id="fig|886882.15.peg.4405"/>
<evidence type="ECO:0000313" key="2">
    <source>
        <dbReference type="Proteomes" id="UP000006868"/>
    </source>
</evidence>
<dbReference type="Proteomes" id="UP000006868">
    <property type="component" value="Chromosome"/>
</dbReference>
<dbReference type="KEGG" id="ppm:PPSC2_20650"/>
<gene>
    <name evidence="1" type="ORF">PPSC2_20650</name>
</gene>
<evidence type="ECO:0000313" key="1">
    <source>
        <dbReference type="EMBL" id="AKA44304.1"/>
    </source>
</evidence>
<sequence length="62" mass="7275">MIPLITPPILFTGMDERGTNYIHKSTYKQTGNDTHPDHSILKVMESLFFYFNILFTKKQHSM</sequence>
<dbReference type="HOGENOM" id="CLU_2899965_0_0_9"/>
<accession>A0A0D5ZCJ4</accession>
<protein>
    <submittedName>
        <fullName evidence="1">Uncharacterized protein</fullName>
    </submittedName>
</protein>
<dbReference type="AlphaFoldDB" id="A0A0D5ZCJ4"/>
<organism evidence="1 2">
    <name type="scientific">Paenibacillus polymyxa (strain SC2)</name>
    <name type="common">Bacillus polymyxa</name>
    <dbReference type="NCBI Taxonomy" id="886882"/>
    <lineage>
        <taxon>Bacteria</taxon>
        <taxon>Bacillati</taxon>
        <taxon>Bacillota</taxon>
        <taxon>Bacilli</taxon>
        <taxon>Bacillales</taxon>
        <taxon>Paenibacillaceae</taxon>
        <taxon>Paenibacillus</taxon>
    </lineage>
</organism>
<reference evidence="1 2" key="1">
    <citation type="journal article" date="2011" name="J. Bacteriol.">
        <title>Complete genome sequence of Paenibacillus polymyxa SC2, a strain of plant growth-promoting Rhizobacterium with broad-spectrum antimicrobial activity.</title>
        <authorList>
            <person name="Ma M."/>
            <person name="Wang C."/>
            <person name="Ding Y."/>
            <person name="Li L."/>
            <person name="Shen D."/>
            <person name="Jiang X."/>
            <person name="Guan D."/>
            <person name="Cao F."/>
            <person name="Chen H."/>
            <person name="Feng R."/>
            <person name="Wang X."/>
            <person name="Ge Y."/>
            <person name="Yao L."/>
            <person name="Bing X."/>
            <person name="Yang X."/>
            <person name="Li J."/>
            <person name="Du B."/>
        </authorList>
    </citation>
    <scope>NUCLEOTIDE SEQUENCE [LARGE SCALE GENOMIC DNA]</scope>
    <source>
        <strain evidence="1 2">SC2</strain>
    </source>
</reference>
<name>A0A0D5ZCJ4_PAEPS</name>